<evidence type="ECO:0000259" key="4">
    <source>
        <dbReference type="Pfam" id="PF25550"/>
    </source>
</evidence>
<feature type="compositionally biased region" description="Acidic residues" evidence="1">
    <location>
        <begin position="271"/>
        <end position="282"/>
    </location>
</feature>
<keyword evidence="2" id="KW-1133">Transmembrane helix</keyword>
<proteinExistence type="predicted"/>
<feature type="domain" description="Glycosyltransferase 2-like" evidence="3">
    <location>
        <begin position="556"/>
        <end position="762"/>
    </location>
</feature>
<reference evidence="5" key="1">
    <citation type="submission" date="2023-06" db="EMBL/GenBank/DDBJ databases">
        <title>Genome-scale phylogeny and comparative genomics of the fungal order Sordariales.</title>
        <authorList>
            <consortium name="Lawrence Berkeley National Laboratory"/>
            <person name="Hensen N."/>
            <person name="Bonometti L."/>
            <person name="Westerberg I."/>
            <person name="Brannstrom I.O."/>
            <person name="Guillou S."/>
            <person name="Cros-Aarteil S."/>
            <person name="Calhoun S."/>
            <person name="Haridas S."/>
            <person name="Kuo A."/>
            <person name="Mondo S."/>
            <person name="Pangilinan J."/>
            <person name="Riley R."/>
            <person name="LaButti K."/>
            <person name="Andreopoulos B."/>
            <person name="Lipzen A."/>
            <person name="Chen C."/>
            <person name="Yanf M."/>
            <person name="Daum C."/>
            <person name="Ng V."/>
            <person name="Clum A."/>
            <person name="Steindorff A."/>
            <person name="Ohm R."/>
            <person name="Martin F."/>
            <person name="Silar P."/>
            <person name="Natvig D."/>
            <person name="Lalanne C."/>
            <person name="Gautier V."/>
            <person name="Ament-velasquez S.L."/>
            <person name="Kruys A."/>
            <person name="Hutchinson M.I."/>
            <person name="Powell A.J."/>
            <person name="Barry K."/>
            <person name="Miller A.N."/>
            <person name="Grigoriev I.V."/>
            <person name="Debuchy R."/>
            <person name="Gladieux P."/>
            <person name="Thoren M.H."/>
            <person name="Johannesson H."/>
        </authorList>
    </citation>
    <scope>NUCLEOTIDE SEQUENCE</scope>
    <source>
        <strain evidence="5">SMH3187-1</strain>
    </source>
</reference>
<feature type="transmembrane region" description="Helical" evidence="2">
    <location>
        <begin position="911"/>
        <end position="930"/>
    </location>
</feature>
<name>A0AA40FBH5_9PEZI</name>
<gene>
    <name evidence="5" type="ORF">B0T18DRAFT_454675</name>
</gene>
<feature type="region of interest" description="Disordered" evidence="1">
    <location>
        <begin position="269"/>
        <end position="288"/>
    </location>
</feature>
<keyword evidence="2" id="KW-0472">Membrane</keyword>
<dbReference type="Gene3D" id="3.90.550.10">
    <property type="entry name" value="Spore Coat Polysaccharide Biosynthesis Protein SpsA, Chain A"/>
    <property type="match status" value="1"/>
</dbReference>
<evidence type="ECO:0000259" key="3">
    <source>
        <dbReference type="Pfam" id="PF13632"/>
    </source>
</evidence>
<protein>
    <submittedName>
        <fullName evidence="5">Glycosyl transferase family group 2-domain-containing protein</fullName>
    </submittedName>
</protein>
<dbReference type="SUPFAM" id="SSF53448">
    <property type="entry name" value="Nucleotide-diphospho-sugar transferases"/>
    <property type="match status" value="1"/>
</dbReference>
<dbReference type="InterPro" id="IPR029044">
    <property type="entry name" value="Nucleotide-diphossugar_trans"/>
</dbReference>
<dbReference type="AlphaFoldDB" id="A0AA40FBH5"/>
<feature type="compositionally biased region" description="Basic residues" evidence="1">
    <location>
        <begin position="75"/>
        <end position="89"/>
    </location>
</feature>
<dbReference type="Pfam" id="PF25550">
    <property type="entry name" value="DUF7928"/>
    <property type="match status" value="1"/>
</dbReference>
<feature type="transmembrane region" description="Helical" evidence="2">
    <location>
        <begin position="884"/>
        <end position="905"/>
    </location>
</feature>
<evidence type="ECO:0000313" key="5">
    <source>
        <dbReference type="EMBL" id="KAK0754615.1"/>
    </source>
</evidence>
<comment type="caution">
    <text evidence="5">The sequence shown here is derived from an EMBL/GenBank/DDBJ whole genome shotgun (WGS) entry which is preliminary data.</text>
</comment>
<dbReference type="Proteomes" id="UP001172155">
    <property type="component" value="Unassembled WGS sequence"/>
</dbReference>
<sequence>MPAPSSRGRGRTGEGPSDPDSSIPLKMLKSRAASKNGVPTASSERPPPPPENGSSLQASPVNSDSSSSAKETRGRDRKTKSSATQRRRSQSAARSTHNTIFPAGDARNEDAETLTEIRSAMMVNFLYAQQQRQRYASPADPFEGVVLKVSRGRFTCCPPQMTSIPDSLYDMVVKMNVRCAMTVNTPAVSTLLETLCANPEYDYVPLPAGLRVQILRTMTDLPRCQLHHFAAFIADSKFLVVWDDDPGHLMVRAAELEKRFIAMLWGKGGGEEDGEEVEEAEKEEGSVPTDLEEAMVKEYRPLKLQSALMVSATMALSIACLGLGWRALAMEVSVDGSSLRLVLLLASIPQWFLSLFFFQTIVGNLFQILGPTSAIRQNSRYYSGKRPRKRLGRADGDLPHVTIQMPVYKEGLSAVIKPTVLSLKEAISTYEMQGGQANIFVNDDGLQLLSEEEAMARRDFYEEHNIGWVARPAHDPKGERKGGVPFLRRGKFKKASNMNYALHVSTRVEEKLALVDRPKGWSHEDEHGAYRMALAEVLKEDQGRSWAEGNIRVGDYILLIDSDTRVPADCLLDAVSEMDQSPEVAIIQFSSGVVNVTGSYFENGVTWFTNLIYTAIIFAVSNGDACPFVGHNAILRWQAVQDAAAYTDADQYEKYWSESHVSEDFDMALRLQVAGYSLRFAAYTGEGFQEGVSLTVYDELARWEKYAYGCSELLFHPVRFWPVRGPLTPLFRAFMAARAIPLAKKLTICAYIGTYYAIAAAWGLCLANYFITGWFSGLSDKYYIDSFAIYISIVVVFNGLGNVALAVLRYRAGAGGLATALWENVKWVPMFTLFLGGISLHVSQAILCHMLEVDMHWGATAKELEAVHFGEEAARILRRFRGSFAYCLGCTALMVAGACAFPVAWRIDLFYSIYPLAVIVASHLLLPVLLNPALMMFTW</sequence>
<dbReference type="Pfam" id="PF13632">
    <property type="entry name" value="Glyco_trans_2_3"/>
    <property type="match status" value="1"/>
</dbReference>
<dbReference type="InterPro" id="IPR001173">
    <property type="entry name" value="Glyco_trans_2-like"/>
</dbReference>
<feature type="region of interest" description="Disordered" evidence="1">
    <location>
        <begin position="1"/>
        <end position="107"/>
    </location>
</feature>
<feature type="domain" description="DUF7928" evidence="4">
    <location>
        <begin position="118"/>
        <end position="273"/>
    </location>
</feature>
<dbReference type="EMBL" id="JAUKUD010000001">
    <property type="protein sequence ID" value="KAK0754615.1"/>
    <property type="molecule type" value="Genomic_DNA"/>
</dbReference>
<dbReference type="PANTHER" id="PTHR35408:SF1">
    <property type="entry name" value="GLYCOSYLTRANSFERASE 2-LIKE DOMAIN-CONTAINING PROTEIN"/>
    <property type="match status" value="1"/>
</dbReference>
<feature type="transmembrane region" description="Helical" evidence="2">
    <location>
        <begin position="787"/>
        <end position="808"/>
    </location>
</feature>
<evidence type="ECO:0000313" key="6">
    <source>
        <dbReference type="Proteomes" id="UP001172155"/>
    </source>
</evidence>
<accession>A0AA40FBH5</accession>
<dbReference type="InterPro" id="IPR057688">
    <property type="entry name" value="DUF7928"/>
</dbReference>
<feature type="transmembrane region" description="Helical" evidence="2">
    <location>
        <begin position="307"/>
        <end position="328"/>
    </location>
</feature>
<evidence type="ECO:0000256" key="1">
    <source>
        <dbReference type="SAM" id="MobiDB-lite"/>
    </source>
</evidence>
<keyword evidence="5" id="KW-0808">Transferase</keyword>
<feature type="transmembrane region" description="Helical" evidence="2">
    <location>
        <begin position="348"/>
        <end position="370"/>
    </location>
</feature>
<dbReference type="PANTHER" id="PTHR35408">
    <property type="entry name" value="CHROMOSOME 15, WHOLE GENOME SHOTGUN SEQUENCE"/>
    <property type="match status" value="1"/>
</dbReference>
<feature type="transmembrane region" description="Helical" evidence="2">
    <location>
        <begin position="748"/>
        <end position="775"/>
    </location>
</feature>
<organism evidence="5 6">
    <name type="scientific">Schizothecium vesticola</name>
    <dbReference type="NCBI Taxonomy" id="314040"/>
    <lineage>
        <taxon>Eukaryota</taxon>
        <taxon>Fungi</taxon>
        <taxon>Dikarya</taxon>
        <taxon>Ascomycota</taxon>
        <taxon>Pezizomycotina</taxon>
        <taxon>Sordariomycetes</taxon>
        <taxon>Sordariomycetidae</taxon>
        <taxon>Sordariales</taxon>
        <taxon>Schizotheciaceae</taxon>
        <taxon>Schizothecium</taxon>
    </lineage>
</organism>
<feature type="compositionally biased region" description="Polar residues" evidence="1">
    <location>
        <begin position="52"/>
        <end position="62"/>
    </location>
</feature>
<dbReference type="GO" id="GO:0016740">
    <property type="term" value="F:transferase activity"/>
    <property type="evidence" value="ECO:0007669"/>
    <property type="project" value="UniProtKB-KW"/>
</dbReference>
<keyword evidence="2" id="KW-0812">Transmembrane</keyword>
<keyword evidence="6" id="KW-1185">Reference proteome</keyword>
<evidence type="ECO:0000256" key="2">
    <source>
        <dbReference type="SAM" id="Phobius"/>
    </source>
</evidence>